<dbReference type="Proteomes" id="UP000576225">
    <property type="component" value="Unassembled WGS sequence"/>
</dbReference>
<evidence type="ECO:0000313" key="1">
    <source>
        <dbReference type="EMBL" id="NMD86284.1"/>
    </source>
</evidence>
<dbReference type="RefSeq" id="WP_168962079.1">
    <property type="nucleotide sequence ID" value="NZ_JABAEW010000009.1"/>
</dbReference>
<sequence>MLDTSRADEYFALHLRRSEWEAKSEDERAAALNMAEQDVSLELGGSELDYGNPLAVAAVCEQALFLLENSTSGAAQVVNGALVSAESVDGIGSRTYRSGLTEADFAIGNRARRFIEQLRGGPGTVKINRG</sequence>
<evidence type="ECO:0000313" key="2">
    <source>
        <dbReference type="Proteomes" id="UP000576225"/>
    </source>
</evidence>
<protein>
    <submittedName>
        <fullName evidence="1">Uncharacterized protein</fullName>
    </submittedName>
</protein>
<name>A0A848AR27_9BACT</name>
<dbReference type="AlphaFoldDB" id="A0A848AR27"/>
<dbReference type="EMBL" id="JABAEW010000009">
    <property type="protein sequence ID" value="NMD86284.1"/>
    <property type="molecule type" value="Genomic_DNA"/>
</dbReference>
<accession>A0A848AR27</accession>
<proteinExistence type="predicted"/>
<comment type="caution">
    <text evidence="1">The sequence shown here is derived from an EMBL/GenBank/DDBJ whole genome shotgun (WGS) entry which is preliminary data.</text>
</comment>
<organism evidence="1 2">
    <name type="scientific">Victivallis vadensis</name>
    <dbReference type="NCBI Taxonomy" id="172901"/>
    <lineage>
        <taxon>Bacteria</taxon>
        <taxon>Pseudomonadati</taxon>
        <taxon>Lentisphaerota</taxon>
        <taxon>Lentisphaeria</taxon>
        <taxon>Victivallales</taxon>
        <taxon>Victivallaceae</taxon>
        <taxon>Victivallis</taxon>
    </lineage>
</organism>
<reference evidence="1 2" key="1">
    <citation type="submission" date="2020-04" db="EMBL/GenBank/DDBJ databases">
        <authorList>
            <person name="Hitch T.C.A."/>
            <person name="Wylensek D."/>
            <person name="Clavel T."/>
        </authorList>
    </citation>
    <scope>NUCLEOTIDE SEQUENCE [LARGE SCALE GENOMIC DNA]</scope>
    <source>
        <strain evidence="1 2">COR2-253-APC-1A</strain>
    </source>
</reference>
<gene>
    <name evidence="1" type="ORF">HF882_06765</name>
</gene>